<evidence type="ECO:0000256" key="6">
    <source>
        <dbReference type="ARBA" id="ARBA00023319"/>
    </source>
</evidence>
<evidence type="ECO:0000256" key="3">
    <source>
        <dbReference type="ARBA" id="ARBA00023136"/>
    </source>
</evidence>
<evidence type="ECO:0000313" key="14">
    <source>
        <dbReference type="Proteomes" id="UP000515163"/>
    </source>
</evidence>
<evidence type="ECO:0000259" key="12">
    <source>
        <dbReference type="PROSITE" id="PS50060"/>
    </source>
</evidence>
<dbReference type="SUPFAM" id="SSF82671">
    <property type="entry name" value="SEA domain"/>
    <property type="match status" value="1"/>
</dbReference>
<dbReference type="PROSITE" id="PS50026">
    <property type="entry name" value="EGF_3"/>
    <property type="match status" value="2"/>
</dbReference>
<feature type="disulfide bond" evidence="7">
    <location>
        <begin position="1205"/>
        <end position="1214"/>
    </location>
</feature>
<feature type="domain" description="SEA" evidence="10">
    <location>
        <begin position="1069"/>
        <end position="1179"/>
    </location>
</feature>
<feature type="domain" description="EGF-like" evidence="11">
    <location>
        <begin position="1179"/>
        <end position="1215"/>
    </location>
</feature>
<evidence type="ECO:0000259" key="13">
    <source>
        <dbReference type="PROSITE" id="PS50835"/>
    </source>
</evidence>
<keyword evidence="7" id="KW-0245">EGF-like domain</keyword>
<feature type="region of interest" description="Disordered" evidence="8">
    <location>
        <begin position="77"/>
        <end position="97"/>
    </location>
</feature>
<keyword evidence="5" id="KW-0325">Glycoprotein</keyword>
<evidence type="ECO:0000259" key="10">
    <source>
        <dbReference type="PROSITE" id="PS50024"/>
    </source>
</evidence>
<dbReference type="SUPFAM" id="SSF48726">
    <property type="entry name" value="Immunoglobulin"/>
    <property type="match status" value="6"/>
</dbReference>
<evidence type="ECO:0000259" key="11">
    <source>
        <dbReference type="PROSITE" id="PS50026"/>
    </source>
</evidence>
<dbReference type="InterPro" id="IPR007110">
    <property type="entry name" value="Ig-like_dom"/>
</dbReference>
<dbReference type="InterPro" id="IPR000082">
    <property type="entry name" value="SEA_dom"/>
</dbReference>
<feature type="domain" description="Ig-like" evidence="13">
    <location>
        <begin position="858"/>
        <end position="944"/>
    </location>
</feature>
<dbReference type="PROSITE" id="PS50835">
    <property type="entry name" value="IG_LIKE"/>
    <property type="match status" value="5"/>
</dbReference>
<dbReference type="Proteomes" id="UP000515163">
    <property type="component" value="Unplaced"/>
</dbReference>
<feature type="domain" description="Ig-like" evidence="13">
    <location>
        <begin position="489"/>
        <end position="571"/>
    </location>
</feature>
<reference evidence="15 16" key="1">
    <citation type="submission" date="2025-04" db="UniProtKB">
        <authorList>
            <consortium name="RefSeq"/>
        </authorList>
    </citation>
    <scope>IDENTIFICATION</scope>
    <source>
        <tissue evidence="15 16">Tentacle</tissue>
    </source>
</reference>
<keyword evidence="9" id="KW-1133">Transmembrane helix</keyword>
<keyword evidence="9" id="KW-0812">Transmembrane</keyword>
<feature type="domain" description="Ig-like" evidence="13">
    <location>
        <begin position="674"/>
        <end position="759"/>
    </location>
</feature>
<dbReference type="InterPro" id="IPR003599">
    <property type="entry name" value="Ig_sub"/>
</dbReference>
<evidence type="ECO:0000313" key="15">
    <source>
        <dbReference type="RefSeq" id="XP_031569635.1"/>
    </source>
</evidence>
<name>A0A6P8IRY4_ACTTE</name>
<dbReference type="PRINTS" id="PR00020">
    <property type="entry name" value="MAMDOMAIN"/>
</dbReference>
<dbReference type="InterPro" id="IPR003598">
    <property type="entry name" value="Ig_sub2"/>
</dbReference>
<dbReference type="SMART" id="SM00409">
    <property type="entry name" value="IG"/>
    <property type="match status" value="6"/>
</dbReference>
<dbReference type="RefSeq" id="XP_031569642.1">
    <property type="nucleotide sequence ID" value="XM_031713782.1"/>
</dbReference>
<evidence type="ECO:0000313" key="16">
    <source>
        <dbReference type="RefSeq" id="XP_031569642.1"/>
    </source>
</evidence>
<dbReference type="PROSITE" id="PS50060">
    <property type="entry name" value="MAM_2"/>
    <property type="match status" value="1"/>
</dbReference>
<dbReference type="CDD" id="cd00096">
    <property type="entry name" value="Ig"/>
    <property type="match status" value="1"/>
</dbReference>
<feature type="compositionally biased region" description="Basic and acidic residues" evidence="8">
    <location>
        <begin position="1290"/>
        <end position="1299"/>
    </location>
</feature>
<dbReference type="SUPFAM" id="SSF57196">
    <property type="entry name" value="EGF/Laminin"/>
    <property type="match status" value="2"/>
</dbReference>
<comment type="caution">
    <text evidence="7">Lacks conserved residue(s) required for the propagation of feature annotation.</text>
</comment>
<dbReference type="InterPro" id="IPR051275">
    <property type="entry name" value="Cell_adhesion_signaling"/>
</dbReference>
<dbReference type="SMART" id="SM00408">
    <property type="entry name" value="IGc2"/>
    <property type="match status" value="5"/>
</dbReference>
<dbReference type="PROSITE" id="PS50024">
    <property type="entry name" value="SEA"/>
    <property type="match status" value="1"/>
</dbReference>
<dbReference type="InterPro" id="IPR036364">
    <property type="entry name" value="SEA_dom_sf"/>
</dbReference>
<feature type="domain" description="MAM" evidence="12">
    <location>
        <begin position="55"/>
        <end position="207"/>
    </location>
</feature>
<keyword evidence="6" id="KW-0393">Immunoglobulin domain</keyword>
<evidence type="ECO:0000256" key="1">
    <source>
        <dbReference type="ARBA" id="ARBA00004479"/>
    </source>
</evidence>
<feature type="region of interest" description="Disordered" evidence="8">
    <location>
        <begin position="1263"/>
        <end position="1315"/>
    </location>
</feature>
<proteinExistence type="inferred from homology"/>
<dbReference type="PANTHER" id="PTHR11640">
    <property type="entry name" value="NEPHRIN"/>
    <property type="match status" value="1"/>
</dbReference>
<feature type="compositionally biased region" description="Basic and acidic residues" evidence="8">
    <location>
        <begin position="1263"/>
        <end position="1279"/>
    </location>
</feature>
<dbReference type="KEGG" id="aten:116304112"/>
<dbReference type="SMART" id="SM00137">
    <property type="entry name" value="MAM"/>
    <property type="match status" value="1"/>
</dbReference>
<feature type="domain" description="Ig-like" evidence="13">
    <location>
        <begin position="951"/>
        <end position="1030"/>
    </location>
</feature>
<gene>
    <name evidence="15 16" type="primary">LOC116304112</name>
</gene>
<dbReference type="GO" id="GO:0005911">
    <property type="term" value="C:cell-cell junction"/>
    <property type="evidence" value="ECO:0007669"/>
    <property type="project" value="TreeGrafter"/>
</dbReference>
<dbReference type="Gene3D" id="2.60.40.10">
    <property type="entry name" value="Immunoglobulins"/>
    <property type="match status" value="8"/>
</dbReference>
<dbReference type="CDD" id="cd06263">
    <property type="entry name" value="MAM"/>
    <property type="match status" value="1"/>
</dbReference>
<dbReference type="InterPro" id="IPR000742">
    <property type="entry name" value="EGF"/>
</dbReference>
<evidence type="ECO:0000256" key="7">
    <source>
        <dbReference type="PROSITE-ProRule" id="PRU00076"/>
    </source>
</evidence>
<evidence type="ECO:0000256" key="4">
    <source>
        <dbReference type="ARBA" id="ARBA00023157"/>
    </source>
</evidence>
<evidence type="ECO:0000256" key="8">
    <source>
        <dbReference type="SAM" id="MobiDB-lite"/>
    </source>
</evidence>
<evidence type="ECO:0000256" key="5">
    <source>
        <dbReference type="ARBA" id="ARBA00023180"/>
    </source>
</evidence>
<dbReference type="GO" id="GO:0098609">
    <property type="term" value="P:cell-cell adhesion"/>
    <property type="evidence" value="ECO:0007669"/>
    <property type="project" value="TreeGrafter"/>
</dbReference>
<dbReference type="Pfam" id="PF13927">
    <property type="entry name" value="Ig_3"/>
    <property type="match status" value="2"/>
</dbReference>
<feature type="transmembrane region" description="Helical" evidence="9">
    <location>
        <begin position="1220"/>
        <end position="1245"/>
    </location>
</feature>
<dbReference type="InterPro" id="IPR013320">
    <property type="entry name" value="ConA-like_dom_sf"/>
</dbReference>
<dbReference type="GeneID" id="116304112"/>
<dbReference type="InterPro" id="IPR000998">
    <property type="entry name" value="MAM_dom"/>
</dbReference>
<feature type="domain" description="EGF-like" evidence="11">
    <location>
        <begin position="1032"/>
        <end position="1068"/>
    </location>
</feature>
<comment type="subcellular location">
    <subcellularLocation>
        <location evidence="1">Membrane</location>
        <topology evidence="1">Single-pass type I membrane protein</topology>
    </subcellularLocation>
</comment>
<dbReference type="GO" id="GO:0005886">
    <property type="term" value="C:plasma membrane"/>
    <property type="evidence" value="ECO:0007669"/>
    <property type="project" value="TreeGrafter"/>
</dbReference>
<dbReference type="PANTHER" id="PTHR11640:SF164">
    <property type="entry name" value="MAM DOMAIN-CONTAINING GLYCOSYLPHOSPHATIDYLINOSITOL ANCHOR PROTEIN 1"/>
    <property type="match status" value="1"/>
</dbReference>
<dbReference type="RefSeq" id="XP_031569635.1">
    <property type="nucleotide sequence ID" value="XM_031713775.1"/>
</dbReference>
<accession>A0A6P8IRY4</accession>
<comment type="similarity">
    <text evidence="2">Belongs to the EGF domain peptide family.</text>
</comment>
<dbReference type="SMART" id="SM00181">
    <property type="entry name" value="EGF"/>
    <property type="match status" value="2"/>
</dbReference>
<evidence type="ECO:0000256" key="2">
    <source>
        <dbReference type="ARBA" id="ARBA00006373"/>
    </source>
</evidence>
<feature type="domain" description="Ig-like" evidence="13">
    <location>
        <begin position="301"/>
        <end position="390"/>
    </location>
</feature>
<feature type="disulfide bond" evidence="7">
    <location>
        <begin position="1058"/>
        <end position="1067"/>
    </location>
</feature>
<dbReference type="Gene3D" id="2.10.25.10">
    <property type="entry name" value="Laminin"/>
    <property type="match status" value="2"/>
</dbReference>
<dbReference type="SUPFAM" id="SSF49899">
    <property type="entry name" value="Concanavalin A-like lectins/glucanases"/>
    <property type="match status" value="1"/>
</dbReference>
<keyword evidence="3 9" id="KW-0472">Membrane</keyword>
<dbReference type="Gene3D" id="2.60.120.200">
    <property type="match status" value="1"/>
</dbReference>
<dbReference type="Gene3D" id="3.30.70.960">
    <property type="entry name" value="SEA domain"/>
    <property type="match status" value="1"/>
</dbReference>
<keyword evidence="4 7" id="KW-1015">Disulfide bond</keyword>
<sequence>MRCASLQVLTSMLSLAVTRTEFVIFMPPAIMISRDFVSYLGLLAFLVQLNLAIGFNCTFDSDTCGFVQSTNDQFDWTRQSGSTNNPVSGPNSDHTSGTGHYMYIDVSGRTLGDKAVLEKTISANERNCLEFYYHMHASHGTMGDLNVYVDGVRRFHLSGSQEKKAWMRGKVNFNSTGTHIVAIEATKADEFSSVIAIDDFNLYTCYKPENVTLILETNKPGNTFLFGERLSFICESSAEPTPCTMSFTFPGVKDSTPVESKNCSARFEMLIQKCGPAMLLCQAVNDEGAGLASQMLTIQDPVTLGINSQPSYLEGAKVSIFCTAKTNTKDGCPPPPPLTWTKIGNSVSISKSDVGFVVLEFASITIENAGVYQCTAEKASAGSPLLKTVNVNVFHLPKNVQLLTNKSDNVFVEGDSINVTCNAISNPKPCTIKIYLQFKEIFNSSSDCSASYVASNIVGCGKQTFMCEVSNIVGKAQTVSKEIFIQVPPHHLATTPVGQSSNERLEGDPFTLTCSASGCPTPILTWMKTGDQEALARGNQSTLIYSFGSLSRENTGYYNCTADNGVLRPVTTAVYLNVLYKPSNTKITTNRSSNVFVQGESLALSCQSQANPQRCSVTLKRGVQTLSQQTRADCSLSHVITNIQGCNEVLFACSASNTAGNSGDIKSSIIVQVPAVITITPAGGNVVRSESFPLVLACNAKGCPTPNVTWSKIGTEVSLAKGNGVVRYTIGSLRKSDSGTYRCEADNGIVGRSVFSTIAVNVTYKPENTILTTNKPGNVILLGELLELTCSSTANPNQCSVVFLKGNVTLATINSHTCTAKYVLRNKNGCNLETFSCFASNSIGRGSLVHTNVTAQAPVTMSISPVNNTLVMKEGTSLDLTCKATGCPTPKIVWKNSRHAKSYMEVTGHYLAHNFTSVDKQHIGHHICIVDNGIVGSPINRSIFVNITYGPFIKTLPTQPKVTLYENEQVDFTCEVDSNPPAVTIWTKDTDNSIIARGERLKISPEQSVAGNYTCTATNGYGLTKRATFTLIVKACQNNKCKSNTSCISQGTTYYCNCPKGLTGRLCDELDPFKSKFTITLYIVNIDWIEDYKDTGSPAYTQVEDKICSEMQRLFSDELSKCELISLRKGSVISETRLTLKQDKYSSEVLGVVKAETVNDTLGPLILDQSALITRVEPYSSFCGEQPCKFDGTCYEQGDGYRCDCKLFRFGTQCEKGIGFIPGVAVIVIGSILLVVIICLIAYCWRRAKRGTFAKESEEVHVKTPLKKETKSPPEDHDMSVNNVYVSVAQDDKDDKETVTKQPLPEDPYDEATKL</sequence>
<dbReference type="Pfam" id="PF00629">
    <property type="entry name" value="MAM"/>
    <property type="match status" value="1"/>
</dbReference>
<dbReference type="InterPro" id="IPR036179">
    <property type="entry name" value="Ig-like_dom_sf"/>
</dbReference>
<organism evidence="14 16">
    <name type="scientific">Actinia tenebrosa</name>
    <name type="common">Australian red waratah sea anemone</name>
    <dbReference type="NCBI Taxonomy" id="6105"/>
    <lineage>
        <taxon>Eukaryota</taxon>
        <taxon>Metazoa</taxon>
        <taxon>Cnidaria</taxon>
        <taxon>Anthozoa</taxon>
        <taxon>Hexacorallia</taxon>
        <taxon>Actiniaria</taxon>
        <taxon>Actiniidae</taxon>
        <taxon>Actinia</taxon>
    </lineage>
</organism>
<dbReference type="Pfam" id="PF13895">
    <property type="entry name" value="Ig_2"/>
    <property type="match status" value="2"/>
</dbReference>
<dbReference type="GO" id="GO:0050839">
    <property type="term" value="F:cell adhesion molecule binding"/>
    <property type="evidence" value="ECO:0007669"/>
    <property type="project" value="TreeGrafter"/>
</dbReference>
<dbReference type="PROSITE" id="PS00022">
    <property type="entry name" value="EGF_1"/>
    <property type="match status" value="2"/>
</dbReference>
<protein>
    <submittedName>
        <fullName evidence="15 16">Hemicentin-1-like</fullName>
    </submittedName>
</protein>
<dbReference type="InterPro" id="IPR013783">
    <property type="entry name" value="Ig-like_fold"/>
</dbReference>
<keyword evidence="14" id="KW-1185">Reference proteome</keyword>
<evidence type="ECO:0000256" key="9">
    <source>
        <dbReference type="SAM" id="Phobius"/>
    </source>
</evidence>
<dbReference type="Pfam" id="PF01390">
    <property type="entry name" value="SEA"/>
    <property type="match status" value="1"/>
</dbReference>
<dbReference type="OrthoDB" id="10039395at2759"/>